<keyword evidence="2" id="KW-1185">Reference proteome</keyword>
<name>A0ABU0E6E0_9FIRM</name>
<evidence type="ECO:0000313" key="2">
    <source>
        <dbReference type="Proteomes" id="UP001230220"/>
    </source>
</evidence>
<reference evidence="1 2" key="1">
    <citation type="submission" date="2023-07" db="EMBL/GenBank/DDBJ databases">
        <title>Genomic Encyclopedia of Type Strains, Phase IV (KMG-IV): sequencing the most valuable type-strain genomes for metagenomic binning, comparative biology and taxonomic classification.</title>
        <authorList>
            <person name="Goeker M."/>
        </authorList>
    </citation>
    <scope>NUCLEOTIDE SEQUENCE [LARGE SCALE GENOMIC DNA]</scope>
    <source>
        <strain evidence="1 2">DSM 16784</strain>
    </source>
</reference>
<accession>A0ABU0E6E0</accession>
<proteinExistence type="predicted"/>
<dbReference type="EMBL" id="JAUSUR010000007">
    <property type="protein sequence ID" value="MDQ0362477.1"/>
    <property type="molecule type" value="Genomic_DNA"/>
</dbReference>
<evidence type="ECO:0000313" key="1">
    <source>
        <dbReference type="EMBL" id="MDQ0362477.1"/>
    </source>
</evidence>
<dbReference type="Proteomes" id="UP001230220">
    <property type="component" value="Unassembled WGS sequence"/>
</dbReference>
<dbReference type="RefSeq" id="WP_307410136.1">
    <property type="nucleotide sequence ID" value="NZ_JAUSUR010000007.1"/>
</dbReference>
<gene>
    <name evidence="1" type="ORF">J2S15_003231</name>
</gene>
<organism evidence="1 2">
    <name type="scientific">Breznakia pachnodae</name>
    <dbReference type="NCBI Taxonomy" id="265178"/>
    <lineage>
        <taxon>Bacteria</taxon>
        <taxon>Bacillati</taxon>
        <taxon>Bacillota</taxon>
        <taxon>Erysipelotrichia</taxon>
        <taxon>Erysipelotrichales</taxon>
        <taxon>Erysipelotrichaceae</taxon>
        <taxon>Breznakia</taxon>
    </lineage>
</organism>
<comment type="caution">
    <text evidence="1">The sequence shown here is derived from an EMBL/GenBank/DDBJ whole genome shotgun (WGS) entry which is preliminary data.</text>
</comment>
<protein>
    <submittedName>
        <fullName evidence="1">Uncharacterized protein</fullName>
    </submittedName>
</protein>
<sequence length="210" mass="25496">MNQNDKYKTEAYQIIQRLKRDKKSSIKLADASDDKIESLECLQWYIIMLNGESRLYNLGYYFTMNYSNSEIIIVKEDTLRKSYYFEIPYGKHDEWCEYCFEINKIIRDDGSVLLYVSNNPYVLESYMVIECMNGEEEELKEYCKQHEIELKYDRGNEEFMSELKNRMWNSMSFTLIAKFEDFKSLFEAMFKFLPESKLNDLRYSWKQKNR</sequence>